<comment type="caution">
    <text evidence="2">The sequence shown here is derived from an EMBL/GenBank/DDBJ whole genome shotgun (WGS) entry which is preliminary data.</text>
</comment>
<accession>A0A540NKZ8</accession>
<name>A0A540NKZ8_MALBA</name>
<dbReference type="InterPro" id="IPR013103">
    <property type="entry name" value="RVT_2"/>
</dbReference>
<dbReference type="Pfam" id="PF07727">
    <property type="entry name" value="RVT_2"/>
    <property type="match status" value="1"/>
</dbReference>
<gene>
    <name evidence="2" type="ORF">C1H46_002732</name>
</gene>
<organism evidence="2 3">
    <name type="scientific">Malus baccata</name>
    <name type="common">Siberian crab apple</name>
    <name type="synonym">Pyrus baccata</name>
    <dbReference type="NCBI Taxonomy" id="106549"/>
    <lineage>
        <taxon>Eukaryota</taxon>
        <taxon>Viridiplantae</taxon>
        <taxon>Streptophyta</taxon>
        <taxon>Embryophyta</taxon>
        <taxon>Tracheophyta</taxon>
        <taxon>Spermatophyta</taxon>
        <taxon>Magnoliopsida</taxon>
        <taxon>eudicotyledons</taxon>
        <taxon>Gunneridae</taxon>
        <taxon>Pentapetalae</taxon>
        <taxon>rosids</taxon>
        <taxon>fabids</taxon>
        <taxon>Rosales</taxon>
        <taxon>Rosaceae</taxon>
        <taxon>Amygdaloideae</taxon>
        <taxon>Maleae</taxon>
        <taxon>Malus</taxon>
    </lineage>
</organism>
<dbReference type="EMBL" id="VIEB01000027">
    <property type="protein sequence ID" value="TQE11696.1"/>
    <property type="molecule type" value="Genomic_DNA"/>
</dbReference>
<protein>
    <recommendedName>
        <fullName evidence="1">Reverse transcriptase Ty1/copia-type domain-containing protein</fullName>
    </recommendedName>
</protein>
<evidence type="ECO:0000313" key="2">
    <source>
        <dbReference type="EMBL" id="TQE11696.1"/>
    </source>
</evidence>
<sequence length="109" mass="12790">MNEGFEKCPHEHTLLAKRMNGGKMLIVCLYVDLIFTGNDESMFEEFKHSMMTEFDMTDLGRMSYFLSLEVLLRLEGIYVSLRKYAQEVLERFNMDQCNTVHNHIVIDEG</sequence>
<dbReference type="AlphaFoldDB" id="A0A540NKZ8"/>
<proteinExistence type="predicted"/>
<feature type="domain" description="Reverse transcriptase Ty1/copia-type" evidence="1">
    <location>
        <begin position="2"/>
        <end position="102"/>
    </location>
</feature>
<reference evidence="2 3" key="1">
    <citation type="journal article" date="2019" name="G3 (Bethesda)">
        <title>Sequencing of a Wild Apple (Malus baccata) Genome Unravels the Differences Between Cultivated and Wild Apple Species Regarding Disease Resistance and Cold Tolerance.</title>
        <authorList>
            <person name="Chen X."/>
        </authorList>
    </citation>
    <scope>NUCLEOTIDE SEQUENCE [LARGE SCALE GENOMIC DNA]</scope>
    <source>
        <strain evidence="3">cv. Shandingzi</strain>
        <tissue evidence="2">Leaves</tissue>
    </source>
</reference>
<dbReference type="Proteomes" id="UP000315295">
    <property type="component" value="Unassembled WGS sequence"/>
</dbReference>
<evidence type="ECO:0000259" key="1">
    <source>
        <dbReference type="Pfam" id="PF07727"/>
    </source>
</evidence>
<evidence type="ECO:0000313" key="3">
    <source>
        <dbReference type="Proteomes" id="UP000315295"/>
    </source>
</evidence>
<keyword evidence="3" id="KW-1185">Reference proteome</keyword>